<organism evidence="1 2">
    <name type="scientific">Paraglaciecola arctica BSs20135</name>
    <dbReference type="NCBI Taxonomy" id="493475"/>
    <lineage>
        <taxon>Bacteria</taxon>
        <taxon>Pseudomonadati</taxon>
        <taxon>Pseudomonadota</taxon>
        <taxon>Gammaproteobacteria</taxon>
        <taxon>Alteromonadales</taxon>
        <taxon>Alteromonadaceae</taxon>
        <taxon>Paraglaciecola</taxon>
    </lineage>
</organism>
<reference evidence="1 2" key="1">
    <citation type="journal article" date="2017" name="Antonie Van Leeuwenhoek">
        <title>Rhizobium rhizosphaerae sp. nov., a novel species isolated from rice rhizosphere.</title>
        <authorList>
            <person name="Zhao J.J."/>
            <person name="Zhang J."/>
            <person name="Zhang R.J."/>
            <person name="Zhang C.W."/>
            <person name="Yin H.Q."/>
            <person name="Zhang X.X."/>
        </authorList>
    </citation>
    <scope>NUCLEOTIDE SEQUENCE [LARGE SCALE GENOMIC DNA]</scope>
    <source>
        <strain evidence="1 2">BSs20135</strain>
    </source>
</reference>
<name>K6YTD2_9ALTE</name>
<gene>
    <name evidence="1" type="ORF">GARC_4470</name>
</gene>
<dbReference type="EMBL" id="BAEO01000062">
    <property type="protein sequence ID" value="GAC21412.1"/>
    <property type="molecule type" value="Genomic_DNA"/>
</dbReference>
<evidence type="ECO:0000313" key="2">
    <source>
        <dbReference type="Proteomes" id="UP000006327"/>
    </source>
</evidence>
<proteinExistence type="predicted"/>
<dbReference type="AlphaFoldDB" id="K6YTD2"/>
<comment type="caution">
    <text evidence="1">The sequence shown here is derived from an EMBL/GenBank/DDBJ whole genome shotgun (WGS) entry which is preliminary data.</text>
</comment>
<protein>
    <submittedName>
        <fullName evidence="1">Uncharacterized protein</fullName>
    </submittedName>
</protein>
<keyword evidence="2" id="KW-1185">Reference proteome</keyword>
<sequence>MRLRLLPSMAFFSQNPFCAIYFLPTAAKSKQKGPLAKLGSSSNYF</sequence>
<dbReference type="Proteomes" id="UP000006327">
    <property type="component" value="Unassembled WGS sequence"/>
</dbReference>
<accession>K6YTD2</accession>
<evidence type="ECO:0000313" key="1">
    <source>
        <dbReference type="EMBL" id="GAC21412.1"/>
    </source>
</evidence>